<protein>
    <submittedName>
        <fullName evidence="6">Predicted nucleic acid-binding protein, contains PIN domain</fullName>
    </submittedName>
</protein>
<name>A0A239MU36_9ACTN</name>
<evidence type="ECO:0000256" key="1">
    <source>
        <dbReference type="ARBA" id="ARBA00022722"/>
    </source>
</evidence>
<organism evidence="6 7">
    <name type="scientific">Asanoa hainanensis</name>
    <dbReference type="NCBI Taxonomy" id="560556"/>
    <lineage>
        <taxon>Bacteria</taxon>
        <taxon>Bacillati</taxon>
        <taxon>Actinomycetota</taxon>
        <taxon>Actinomycetes</taxon>
        <taxon>Micromonosporales</taxon>
        <taxon>Micromonosporaceae</taxon>
        <taxon>Asanoa</taxon>
    </lineage>
</organism>
<keyword evidence="2" id="KW-0479">Metal-binding</keyword>
<dbReference type="GO" id="GO:0046872">
    <property type="term" value="F:metal ion binding"/>
    <property type="evidence" value="ECO:0007669"/>
    <property type="project" value="UniProtKB-KW"/>
</dbReference>
<dbReference type="GO" id="GO:0004518">
    <property type="term" value="F:nuclease activity"/>
    <property type="evidence" value="ECO:0007669"/>
    <property type="project" value="UniProtKB-KW"/>
</dbReference>
<dbReference type="Pfam" id="PF13470">
    <property type="entry name" value="PIN_3"/>
    <property type="match status" value="1"/>
</dbReference>
<dbReference type="EMBL" id="FZPH01000006">
    <property type="protein sequence ID" value="SNT45662.1"/>
    <property type="molecule type" value="Genomic_DNA"/>
</dbReference>
<evidence type="ECO:0000256" key="2">
    <source>
        <dbReference type="ARBA" id="ARBA00022723"/>
    </source>
</evidence>
<dbReference type="Proteomes" id="UP000198362">
    <property type="component" value="Unassembled WGS sequence"/>
</dbReference>
<feature type="domain" description="PIN" evidence="5">
    <location>
        <begin position="8"/>
        <end position="115"/>
    </location>
</feature>
<keyword evidence="3" id="KW-0378">Hydrolase</keyword>
<evidence type="ECO:0000259" key="5">
    <source>
        <dbReference type="Pfam" id="PF13470"/>
    </source>
</evidence>
<keyword evidence="1" id="KW-0540">Nuclease</keyword>
<dbReference type="GO" id="GO:0016787">
    <property type="term" value="F:hydrolase activity"/>
    <property type="evidence" value="ECO:0007669"/>
    <property type="project" value="UniProtKB-KW"/>
</dbReference>
<evidence type="ECO:0000256" key="4">
    <source>
        <dbReference type="ARBA" id="ARBA00022842"/>
    </source>
</evidence>
<gene>
    <name evidence="6" type="ORF">SAMN05421812_106274</name>
</gene>
<evidence type="ECO:0000313" key="7">
    <source>
        <dbReference type="Proteomes" id="UP000198362"/>
    </source>
</evidence>
<sequence length="203" mass="23394">MLPVPLIVFLDANVVYSRCLRDWLVLMALDSQYTAYELRWSEAVLAEAFYHLRRSHPAAPEQRIERWRDLLDRNFPEAKVVRWDPQAVPEPKDPNDHHVLAAAYAGHVDILVTCDGDVENFQQCLDQVGAGIEVAHVDDFLCMIAERHSALVRRQYLSQIAYWKRRGELSDDAAADSCIDSLDKAGARRFAFLLRTDERLRSW</sequence>
<evidence type="ECO:0000256" key="3">
    <source>
        <dbReference type="ARBA" id="ARBA00022801"/>
    </source>
</evidence>
<keyword evidence="7" id="KW-1185">Reference proteome</keyword>
<dbReference type="SUPFAM" id="SSF88723">
    <property type="entry name" value="PIN domain-like"/>
    <property type="match status" value="1"/>
</dbReference>
<accession>A0A239MU36</accession>
<dbReference type="AlphaFoldDB" id="A0A239MU36"/>
<dbReference type="InterPro" id="IPR029060">
    <property type="entry name" value="PIN-like_dom_sf"/>
</dbReference>
<dbReference type="InterPro" id="IPR002716">
    <property type="entry name" value="PIN_dom"/>
</dbReference>
<reference evidence="6 7" key="1">
    <citation type="submission" date="2017-06" db="EMBL/GenBank/DDBJ databases">
        <authorList>
            <person name="Kim H.J."/>
            <person name="Triplett B.A."/>
        </authorList>
    </citation>
    <scope>NUCLEOTIDE SEQUENCE [LARGE SCALE GENOMIC DNA]</scope>
    <source>
        <strain evidence="6 7">CGMCC 4.5593</strain>
    </source>
</reference>
<evidence type="ECO:0000313" key="6">
    <source>
        <dbReference type="EMBL" id="SNT45662.1"/>
    </source>
</evidence>
<dbReference type="RefSeq" id="WP_089250058.1">
    <property type="nucleotide sequence ID" value="NZ_FZPH01000006.1"/>
</dbReference>
<dbReference type="OrthoDB" id="211933at2"/>
<proteinExistence type="predicted"/>
<keyword evidence="4" id="KW-0460">Magnesium</keyword>